<dbReference type="CDD" id="cd11386">
    <property type="entry name" value="MCP_signal"/>
    <property type="match status" value="1"/>
</dbReference>
<dbReference type="SMART" id="SM00283">
    <property type="entry name" value="MA"/>
    <property type="match status" value="1"/>
</dbReference>
<feature type="transmembrane region" description="Helical" evidence="9">
    <location>
        <begin position="207"/>
        <end position="226"/>
    </location>
</feature>
<evidence type="ECO:0000256" key="7">
    <source>
        <dbReference type="ARBA" id="ARBA00029447"/>
    </source>
</evidence>
<dbReference type="SMART" id="SM01049">
    <property type="entry name" value="Cache_2"/>
    <property type="match status" value="1"/>
</dbReference>
<dbReference type="PROSITE" id="PS50885">
    <property type="entry name" value="HAMP"/>
    <property type="match status" value="1"/>
</dbReference>
<dbReference type="Gene3D" id="3.30.450.20">
    <property type="entry name" value="PAS domain"/>
    <property type="match status" value="1"/>
</dbReference>
<dbReference type="GO" id="GO:0004888">
    <property type="term" value="F:transmembrane signaling receptor activity"/>
    <property type="evidence" value="ECO:0007669"/>
    <property type="project" value="InterPro"/>
</dbReference>
<evidence type="ECO:0000256" key="9">
    <source>
        <dbReference type="SAM" id="Phobius"/>
    </source>
</evidence>
<keyword evidence="3 9" id="KW-0812">Transmembrane</keyword>
<dbReference type="RefSeq" id="WP_188996582.1">
    <property type="nucleotide sequence ID" value="NZ_BMHP01000004.1"/>
</dbReference>
<evidence type="ECO:0000256" key="1">
    <source>
        <dbReference type="ARBA" id="ARBA00004651"/>
    </source>
</evidence>
<dbReference type="AlphaFoldDB" id="A0A917E148"/>
<dbReference type="SUPFAM" id="SSF58104">
    <property type="entry name" value="Methyl-accepting chemotaxis protein (MCP) signaling domain"/>
    <property type="match status" value="1"/>
</dbReference>
<dbReference type="InterPro" id="IPR003660">
    <property type="entry name" value="HAMP_dom"/>
</dbReference>
<proteinExistence type="inferred from homology"/>
<dbReference type="Pfam" id="PF00672">
    <property type="entry name" value="HAMP"/>
    <property type="match status" value="1"/>
</dbReference>
<evidence type="ECO:0000259" key="10">
    <source>
        <dbReference type="PROSITE" id="PS50111"/>
    </source>
</evidence>
<keyword evidence="5 9" id="KW-0472">Membrane</keyword>
<reference evidence="12" key="2">
    <citation type="submission" date="2020-09" db="EMBL/GenBank/DDBJ databases">
        <authorList>
            <person name="Sun Q."/>
            <person name="Zhou Y."/>
        </authorList>
    </citation>
    <scope>NUCLEOTIDE SEQUENCE</scope>
    <source>
        <strain evidence="12">CGMCC 1.15178</strain>
    </source>
</reference>
<evidence type="ECO:0000256" key="6">
    <source>
        <dbReference type="ARBA" id="ARBA00023224"/>
    </source>
</evidence>
<dbReference type="PANTHER" id="PTHR32089:SF112">
    <property type="entry name" value="LYSOZYME-LIKE PROTEIN-RELATED"/>
    <property type="match status" value="1"/>
</dbReference>
<gene>
    <name evidence="12" type="ORF">GCM10010911_52120</name>
</gene>
<evidence type="ECO:0000256" key="3">
    <source>
        <dbReference type="ARBA" id="ARBA00022692"/>
    </source>
</evidence>
<comment type="caution">
    <text evidence="12">The sequence shown here is derived from an EMBL/GenBank/DDBJ whole genome shotgun (WGS) entry which is preliminary data.</text>
</comment>
<feature type="domain" description="HAMP" evidence="11">
    <location>
        <begin position="227"/>
        <end position="280"/>
    </location>
</feature>
<dbReference type="CDD" id="cd12912">
    <property type="entry name" value="PDC2_MCP_like"/>
    <property type="match status" value="1"/>
</dbReference>
<dbReference type="EMBL" id="BMHP01000004">
    <property type="protein sequence ID" value="GGD87268.1"/>
    <property type="molecule type" value="Genomic_DNA"/>
</dbReference>
<organism evidence="12 13">
    <name type="scientific">Paenibacillus nasutitermitis</name>
    <dbReference type="NCBI Taxonomy" id="1652958"/>
    <lineage>
        <taxon>Bacteria</taxon>
        <taxon>Bacillati</taxon>
        <taxon>Bacillota</taxon>
        <taxon>Bacilli</taxon>
        <taxon>Bacillales</taxon>
        <taxon>Paenibacillaceae</taxon>
        <taxon>Paenibacillus</taxon>
    </lineage>
</organism>
<keyword evidence="2" id="KW-1003">Cell membrane</keyword>
<name>A0A917E148_9BACL</name>
<dbReference type="Pfam" id="PF17200">
    <property type="entry name" value="sCache_2"/>
    <property type="match status" value="1"/>
</dbReference>
<dbReference type="PANTHER" id="PTHR32089">
    <property type="entry name" value="METHYL-ACCEPTING CHEMOTAXIS PROTEIN MCPB"/>
    <property type="match status" value="1"/>
</dbReference>
<dbReference type="InterPro" id="IPR033480">
    <property type="entry name" value="sCache_2"/>
</dbReference>
<dbReference type="SMART" id="SM00304">
    <property type="entry name" value="HAMP"/>
    <property type="match status" value="1"/>
</dbReference>
<protein>
    <submittedName>
        <fullName evidence="12">Chemotaxis protein</fullName>
    </submittedName>
</protein>
<keyword evidence="6 8" id="KW-0807">Transducer</keyword>
<dbReference type="InterPro" id="IPR004089">
    <property type="entry name" value="MCPsignal_dom"/>
</dbReference>
<evidence type="ECO:0000256" key="5">
    <source>
        <dbReference type="ARBA" id="ARBA00023136"/>
    </source>
</evidence>
<dbReference type="GO" id="GO:0006935">
    <property type="term" value="P:chemotaxis"/>
    <property type="evidence" value="ECO:0007669"/>
    <property type="project" value="InterPro"/>
</dbReference>
<dbReference type="Pfam" id="PF00015">
    <property type="entry name" value="MCPsignal"/>
    <property type="match status" value="1"/>
</dbReference>
<evidence type="ECO:0000256" key="8">
    <source>
        <dbReference type="PROSITE-ProRule" id="PRU00284"/>
    </source>
</evidence>
<dbReference type="GO" id="GO:0007165">
    <property type="term" value="P:signal transduction"/>
    <property type="evidence" value="ECO:0007669"/>
    <property type="project" value="UniProtKB-KW"/>
</dbReference>
<evidence type="ECO:0000313" key="12">
    <source>
        <dbReference type="EMBL" id="GGD87268.1"/>
    </source>
</evidence>
<sequence length="585" mass="63479">MVMVPTKKKKKVTIRFKLLLVSLLLLMTPVLTLGIISYQVTYKETDRLIRKNLTNSVRMAIEMTASLEQQVKEGTITNDEAQEHMKQLLLGPKQGDKREINSYLDLGESGYFYVLDKTGDLLAHPQMEGQNIAEKQTSDGFFYIKDVIEKGLSGGGFTFYDWPLPGSTKEAEKIVYAEASPNWGWIIAAGSYMQDYNTGQKNIRDTIIITLICCWVAGSVLMTLFARHISMPVRKLAGQAKLFSTGDLRTADLHVGNKDELGDLAASFQEMYGSLRNLASGLLKGSDSLAVSARELSGAIEQTTQATDHIAESVQESASSSEVQARSIRESSKAMEEMATGIQRVAATSAAAFESSAMTLEEARQGSLLLAQSSEQMASVNITVDELAAMVTKLGERSQQIGEIVEVITDLSTQTNLLSLNASIEAARAGEHGKGFAVVAGEVKKLAERSRESAEQVAELIQTIQADIGHAGAAMEKGEHEVREGTRSIQLTSEALTRILDATRSVVDQVQESSAAAQQMSASSQEIAASLQEIDRLSEKSNDLAQSISASAEEQLASMEELGASAETLSDMSKEMQALAHRFKL</sequence>
<comment type="subcellular location">
    <subcellularLocation>
        <location evidence="1">Cell membrane</location>
        <topology evidence="1">Multi-pass membrane protein</topology>
    </subcellularLocation>
</comment>
<keyword evidence="4 9" id="KW-1133">Transmembrane helix</keyword>
<keyword evidence="13" id="KW-1185">Reference proteome</keyword>
<dbReference type="PRINTS" id="PR00260">
    <property type="entry name" value="CHEMTRNSDUCR"/>
</dbReference>
<dbReference type="Proteomes" id="UP000612456">
    <property type="component" value="Unassembled WGS sequence"/>
</dbReference>
<comment type="similarity">
    <text evidence="7">Belongs to the methyl-accepting chemotaxis (MCP) protein family.</text>
</comment>
<evidence type="ECO:0000313" key="13">
    <source>
        <dbReference type="Proteomes" id="UP000612456"/>
    </source>
</evidence>
<reference evidence="12" key="1">
    <citation type="journal article" date="2014" name="Int. J. Syst. Evol. Microbiol.">
        <title>Complete genome sequence of Corynebacterium casei LMG S-19264T (=DSM 44701T), isolated from a smear-ripened cheese.</title>
        <authorList>
            <consortium name="US DOE Joint Genome Institute (JGI-PGF)"/>
            <person name="Walter F."/>
            <person name="Albersmeier A."/>
            <person name="Kalinowski J."/>
            <person name="Ruckert C."/>
        </authorList>
    </citation>
    <scope>NUCLEOTIDE SEQUENCE</scope>
    <source>
        <strain evidence="12">CGMCC 1.15178</strain>
    </source>
</reference>
<evidence type="ECO:0000256" key="2">
    <source>
        <dbReference type="ARBA" id="ARBA00022475"/>
    </source>
</evidence>
<dbReference type="GO" id="GO:0005886">
    <property type="term" value="C:plasma membrane"/>
    <property type="evidence" value="ECO:0007669"/>
    <property type="project" value="UniProtKB-SubCell"/>
</dbReference>
<dbReference type="InterPro" id="IPR004090">
    <property type="entry name" value="Chemotax_Me-accpt_rcpt"/>
</dbReference>
<feature type="domain" description="Methyl-accepting transducer" evidence="10">
    <location>
        <begin position="299"/>
        <end position="535"/>
    </location>
</feature>
<evidence type="ECO:0000256" key="4">
    <source>
        <dbReference type="ARBA" id="ARBA00022989"/>
    </source>
</evidence>
<dbReference type="PROSITE" id="PS50111">
    <property type="entry name" value="CHEMOTAXIS_TRANSDUC_2"/>
    <property type="match status" value="1"/>
</dbReference>
<dbReference type="Gene3D" id="1.10.287.950">
    <property type="entry name" value="Methyl-accepting chemotaxis protein"/>
    <property type="match status" value="1"/>
</dbReference>
<evidence type="ECO:0000259" key="11">
    <source>
        <dbReference type="PROSITE" id="PS50885"/>
    </source>
</evidence>
<accession>A0A917E148</accession>
<dbReference type="CDD" id="cd06225">
    <property type="entry name" value="HAMP"/>
    <property type="match status" value="1"/>
</dbReference>